<sequence length="159" mass="18023">MKTTFFIVLMVFSTCLKAQNKQEADLWSGSYAIYPNNDEVAADTLVIKRVNDLTADQVPSKLEADLARWDILSTRDSKKEAVTVRRFLSNDESDEYKEFGWTALHKSGKMNCIDGGHFFICQTEAKTSVELKGDKPLYTESGIFGVWLHYGLVTIKKIK</sequence>
<gene>
    <name evidence="1" type="ORF">NG800_002390</name>
</gene>
<organism evidence="1 2">
    <name type="scientific">Epilithonimonas ginsengisoli</name>
    <dbReference type="NCBI Taxonomy" id="1245592"/>
    <lineage>
        <taxon>Bacteria</taxon>
        <taxon>Pseudomonadati</taxon>
        <taxon>Bacteroidota</taxon>
        <taxon>Flavobacteriia</taxon>
        <taxon>Flavobacteriales</taxon>
        <taxon>Weeksellaceae</taxon>
        <taxon>Chryseobacterium group</taxon>
        <taxon>Epilithonimonas</taxon>
    </lineage>
</organism>
<dbReference type="RefSeq" id="WP_063968499.1">
    <property type="nucleotide sequence ID" value="NZ_JAMXLT020000003.1"/>
</dbReference>
<reference evidence="1 2" key="1">
    <citation type="submission" date="2023-11" db="EMBL/GenBank/DDBJ databases">
        <title>First isolation, identification, and characterization of non-pathogenic Epilithonimonas ginsengisoli isolated from diseased farmed rainbow trout (Oncorhynchus mykiss) in Chile.</title>
        <authorList>
            <person name="Miranda C.D."/>
            <person name="Irgang R."/>
            <person name="Concha C."/>
            <person name="Rojas R."/>
            <person name="Avendano R."/>
        </authorList>
    </citation>
    <scope>NUCLEOTIDE SEQUENCE [LARGE SCALE GENOMIC DNA]</scope>
    <source>
        <strain evidence="1 2">FP99</strain>
    </source>
</reference>
<evidence type="ECO:0000313" key="1">
    <source>
        <dbReference type="EMBL" id="MDW8547742.1"/>
    </source>
</evidence>
<dbReference type="EMBL" id="JAMXLT020000003">
    <property type="protein sequence ID" value="MDW8547742.1"/>
    <property type="molecule type" value="Genomic_DNA"/>
</dbReference>
<protein>
    <submittedName>
        <fullName evidence="1">Phosphate ABC transporter permease</fullName>
    </submittedName>
</protein>
<name>A0ABU4JDL5_9FLAO</name>
<accession>A0ABU4JDL5</accession>
<proteinExistence type="predicted"/>
<comment type="caution">
    <text evidence="1">The sequence shown here is derived from an EMBL/GenBank/DDBJ whole genome shotgun (WGS) entry which is preliminary data.</text>
</comment>
<keyword evidence="2" id="KW-1185">Reference proteome</keyword>
<evidence type="ECO:0000313" key="2">
    <source>
        <dbReference type="Proteomes" id="UP001204439"/>
    </source>
</evidence>
<dbReference type="Proteomes" id="UP001204439">
    <property type="component" value="Unassembled WGS sequence"/>
</dbReference>